<dbReference type="STRING" id="1216006.VA7868_01373"/>
<evidence type="ECO:0000256" key="1">
    <source>
        <dbReference type="SAM" id="MobiDB-lite"/>
    </source>
</evidence>
<name>A0A1M5XYC5_9VIBR</name>
<keyword evidence="2" id="KW-0472">Membrane</keyword>
<dbReference type="Proteomes" id="UP000184608">
    <property type="component" value="Unassembled WGS sequence"/>
</dbReference>
<keyword evidence="4" id="KW-1185">Reference proteome</keyword>
<gene>
    <name evidence="3" type="ORF">VA7868_01373</name>
</gene>
<dbReference type="EMBL" id="FQXZ01000014">
    <property type="protein sequence ID" value="SHI04790.1"/>
    <property type="molecule type" value="Genomic_DNA"/>
</dbReference>
<feature type="transmembrane region" description="Helical" evidence="2">
    <location>
        <begin position="84"/>
        <end position="110"/>
    </location>
</feature>
<feature type="transmembrane region" description="Helical" evidence="2">
    <location>
        <begin position="122"/>
        <end position="141"/>
    </location>
</feature>
<keyword evidence="2" id="KW-1133">Transmembrane helix</keyword>
<protein>
    <submittedName>
        <fullName evidence="3">Uncharacterized protein</fullName>
    </submittedName>
</protein>
<reference evidence="3 4" key="1">
    <citation type="submission" date="2016-11" db="EMBL/GenBank/DDBJ databases">
        <authorList>
            <person name="Jaros S."/>
            <person name="Januszkiewicz K."/>
            <person name="Wedrychowicz H."/>
        </authorList>
    </citation>
    <scope>NUCLEOTIDE SEQUENCE [LARGE SCALE GENOMIC DNA]</scope>
    <source>
        <strain evidence="3 4">CECT 7868</strain>
    </source>
</reference>
<organism evidence="3 4">
    <name type="scientific">Vibrio aerogenes CECT 7868</name>
    <dbReference type="NCBI Taxonomy" id="1216006"/>
    <lineage>
        <taxon>Bacteria</taxon>
        <taxon>Pseudomonadati</taxon>
        <taxon>Pseudomonadota</taxon>
        <taxon>Gammaproteobacteria</taxon>
        <taxon>Vibrionales</taxon>
        <taxon>Vibrionaceae</taxon>
        <taxon>Vibrio</taxon>
    </lineage>
</organism>
<keyword evidence="2" id="KW-0812">Transmembrane</keyword>
<evidence type="ECO:0000313" key="3">
    <source>
        <dbReference type="EMBL" id="SHI04790.1"/>
    </source>
</evidence>
<sequence>MAYHPGAYNSRDFTPQPRPGKNSWHESLYRRGKRFAYTRADHNSIATSVIRGYKSSVHENSAEVGIDLYWNQNRLEPYTFTSWLGFYLFMAGLAKFTLWFATPLLFLISLLPLLGDHGWGGVIYIFSNVLLYVTLPALVIYTPMCLFNGPKWLVNGVVDKFFKIEHLSLFARKRFILSRETGMVTLYGKGNRVIFSHPFIEFDCILMSNPNHQGLLSHHLKLVHRYHNYSEGAIGLGSMCGMHLSQEEYLRVWNMIQQYMDVSQPLPDIPILEPFREQDETTATHDKKTGRNPTYWREMSDEDYAKKLDEIIVWQREEHIPATGPELNIFESA</sequence>
<evidence type="ECO:0000256" key="2">
    <source>
        <dbReference type="SAM" id="Phobius"/>
    </source>
</evidence>
<dbReference type="AlphaFoldDB" id="A0A1M5XYC5"/>
<proteinExistence type="predicted"/>
<evidence type="ECO:0000313" key="4">
    <source>
        <dbReference type="Proteomes" id="UP000184608"/>
    </source>
</evidence>
<dbReference type="OrthoDB" id="6160351at2"/>
<dbReference type="RefSeq" id="WP_073603119.1">
    <property type="nucleotide sequence ID" value="NZ_FQXZ01000014.1"/>
</dbReference>
<feature type="region of interest" description="Disordered" evidence="1">
    <location>
        <begin position="1"/>
        <end position="24"/>
    </location>
</feature>
<accession>A0A1M5XYC5</accession>